<evidence type="ECO:0000256" key="4">
    <source>
        <dbReference type="ARBA" id="ARBA00032089"/>
    </source>
</evidence>
<dbReference type="Proteomes" id="UP000194945">
    <property type="component" value="Unassembled WGS sequence"/>
</dbReference>
<organism evidence="7 8">
    <name type="scientific">Bacillus wiedmannii</name>
    <dbReference type="NCBI Taxonomy" id="1890302"/>
    <lineage>
        <taxon>Bacteria</taxon>
        <taxon>Bacillati</taxon>
        <taxon>Bacillota</taxon>
        <taxon>Bacilli</taxon>
        <taxon>Bacillales</taxon>
        <taxon>Bacillaceae</taxon>
        <taxon>Bacillus</taxon>
        <taxon>Bacillus cereus group</taxon>
    </lineage>
</organism>
<reference evidence="7 8" key="1">
    <citation type="submission" date="2016-10" db="EMBL/GenBank/DDBJ databases">
        <title>Comparative genomics of Bacillus thuringiensis reveals a path to pathogens against multiple invertebrate hosts.</title>
        <authorList>
            <person name="Zheng J."/>
            <person name="Gao Q."/>
            <person name="Liu H."/>
            <person name="Peng D."/>
            <person name="Ruan L."/>
            <person name="Sun M."/>
        </authorList>
    </citation>
    <scope>NUCLEOTIDE SEQUENCE [LARGE SCALE GENOMIC DNA]</scope>
    <source>
        <strain evidence="7">BGSC 4BK1</strain>
    </source>
</reference>
<sequence length="256" mass="29151">MIMQFFKKKILLFLSIVLLALLMMYVCTNNTHVKNIIHNIEDIYKVYKENQLLKEKIGNQELLKSRLQMLSEEKEKLTKLFNKTRELKEQGKYNLIQATVVRRVAEEWYGEVTLDKGAQHGVKVDMAVITVDGLIGKVESVAQFTSIVKLITKEERTNRLAITLQNHLSILGFVTGYDKEKKAIRIDNIPSDKAKEIQIGDSIITSELSQKIPPGLEVGEVIGQEPDKNGLTYIIYAKPKANLYDLEHVILVEPKG</sequence>
<dbReference type="InterPro" id="IPR042175">
    <property type="entry name" value="Cell/Rod_MreC_2"/>
</dbReference>
<name>A0A242YYL9_9BACI</name>
<dbReference type="PANTHER" id="PTHR34138:SF1">
    <property type="entry name" value="CELL SHAPE-DETERMINING PROTEIN MREC"/>
    <property type="match status" value="1"/>
</dbReference>
<evidence type="ECO:0000313" key="7">
    <source>
        <dbReference type="EMBL" id="OTX84296.1"/>
    </source>
</evidence>
<dbReference type="Gene3D" id="2.40.10.340">
    <property type="entry name" value="Rod shape-determining protein MreC, domain 1"/>
    <property type="match status" value="1"/>
</dbReference>
<evidence type="ECO:0000256" key="5">
    <source>
        <dbReference type="SAM" id="Coils"/>
    </source>
</evidence>
<dbReference type="AlphaFoldDB" id="A0A242YYL9"/>
<accession>A0A242YYL9</accession>
<evidence type="ECO:0000256" key="3">
    <source>
        <dbReference type="ARBA" id="ARBA00022960"/>
    </source>
</evidence>
<evidence type="ECO:0000259" key="6">
    <source>
        <dbReference type="Pfam" id="PF04085"/>
    </source>
</evidence>
<comment type="caution">
    <text evidence="7">The sequence shown here is derived from an EMBL/GenBank/DDBJ whole genome shotgun (WGS) entry which is preliminary data.</text>
</comment>
<gene>
    <name evidence="7" type="ORF">BK730_30775</name>
</gene>
<dbReference type="GO" id="GO:0005886">
    <property type="term" value="C:plasma membrane"/>
    <property type="evidence" value="ECO:0007669"/>
    <property type="project" value="TreeGrafter"/>
</dbReference>
<proteinExistence type="inferred from homology"/>
<keyword evidence="5" id="KW-0175">Coiled coil</keyword>
<keyword evidence="3" id="KW-0133">Cell shape</keyword>
<evidence type="ECO:0000256" key="2">
    <source>
        <dbReference type="ARBA" id="ARBA00013855"/>
    </source>
</evidence>
<evidence type="ECO:0000313" key="8">
    <source>
        <dbReference type="Proteomes" id="UP000194945"/>
    </source>
</evidence>
<feature type="coiled-coil region" evidence="5">
    <location>
        <begin position="60"/>
        <end position="90"/>
    </location>
</feature>
<comment type="similarity">
    <text evidence="1">Belongs to the MreC family.</text>
</comment>
<dbReference type="InterPro" id="IPR042177">
    <property type="entry name" value="Cell/Rod_1"/>
</dbReference>
<feature type="domain" description="Rod shape-determining protein MreC beta-barrel core" evidence="6">
    <location>
        <begin position="100"/>
        <end position="252"/>
    </location>
</feature>
<protein>
    <recommendedName>
        <fullName evidence="2">Cell shape-determining protein MreC</fullName>
    </recommendedName>
    <alternativeName>
        <fullName evidence="4">Cell shape protein MreC</fullName>
    </alternativeName>
</protein>
<dbReference type="GO" id="GO:0008360">
    <property type="term" value="P:regulation of cell shape"/>
    <property type="evidence" value="ECO:0007669"/>
    <property type="project" value="UniProtKB-KW"/>
</dbReference>
<dbReference type="Pfam" id="PF04085">
    <property type="entry name" value="MreC"/>
    <property type="match status" value="1"/>
</dbReference>
<evidence type="ECO:0000256" key="1">
    <source>
        <dbReference type="ARBA" id="ARBA00009369"/>
    </source>
</evidence>
<dbReference type="NCBIfam" id="TIGR00219">
    <property type="entry name" value="mreC"/>
    <property type="match status" value="1"/>
</dbReference>
<dbReference type="InterPro" id="IPR055342">
    <property type="entry name" value="MreC_beta-barrel_core"/>
</dbReference>
<dbReference type="PANTHER" id="PTHR34138">
    <property type="entry name" value="CELL SHAPE-DETERMINING PROTEIN MREC"/>
    <property type="match status" value="1"/>
</dbReference>
<dbReference type="EMBL" id="NFDE01000065">
    <property type="protein sequence ID" value="OTX84296.1"/>
    <property type="molecule type" value="Genomic_DNA"/>
</dbReference>
<dbReference type="PIRSF" id="PIRSF038471">
    <property type="entry name" value="MreC"/>
    <property type="match status" value="1"/>
</dbReference>
<dbReference type="Gene3D" id="2.40.10.350">
    <property type="entry name" value="Rod shape-determining protein MreC, domain 2"/>
    <property type="match status" value="1"/>
</dbReference>
<dbReference type="InterPro" id="IPR007221">
    <property type="entry name" value="MreC"/>
</dbReference>